<dbReference type="EMBL" id="JX985646">
    <property type="protein sequence ID" value="AGA83413.1"/>
    <property type="molecule type" value="Genomic_DNA"/>
</dbReference>
<evidence type="ECO:0000256" key="1">
    <source>
        <dbReference type="SAM" id="MobiDB-lite"/>
    </source>
</evidence>
<name>L0GE46_9BACT</name>
<protein>
    <submittedName>
        <fullName evidence="3">Dissimilatory sulfite reductase beta subunit</fullName>
    </submittedName>
</protein>
<feature type="non-terminal residue" evidence="3">
    <location>
        <position position="188"/>
    </location>
</feature>
<feature type="region of interest" description="Disordered" evidence="1">
    <location>
        <begin position="146"/>
        <end position="173"/>
    </location>
</feature>
<reference evidence="3" key="1">
    <citation type="submission" date="2012-10" db="EMBL/GenBank/DDBJ databases">
        <title>Diversity of dsr genes in saline-alkaline soil.</title>
        <authorList>
            <person name="Keshri J."/>
            <person name="Yousuf B."/>
            <person name="Mishra A."/>
            <person name="Jha B."/>
        </authorList>
    </citation>
    <scope>NUCLEOTIDE SEQUENCE</scope>
</reference>
<feature type="chain" id="PRO_5003942562" evidence="2">
    <location>
        <begin position="36"/>
        <end position="188"/>
    </location>
</feature>
<sequence>MKSTRCVWVPAAWSARTGSAISALSLISTATATYASPAATTWNSWSPTNRRLSRWSSTWRPTAIRWAEPGTPSPILSTPRAGSTATPPRRMHPASLRRLWMSSTNISSIGSSPPTAASPWPAVWTCAALCTAPTLLSWASTASRRRSITRPSAPNAKSPTWSQPAPPALSARIPRTSRWSSMRIAACT</sequence>
<gene>
    <name evidence="3" type="primary">dsrB</name>
</gene>
<evidence type="ECO:0000313" key="3">
    <source>
        <dbReference type="EMBL" id="AGA83413.1"/>
    </source>
</evidence>
<keyword evidence="2" id="KW-0732">Signal</keyword>
<proteinExistence type="predicted"/>
<dbReference type="AlphaFoldDB" id="L0GE46"/>
<feature type="region of interest" description="Disordered" evidence="1">
    <location>
        <begin position="68"/>
        <end position="90"/>
    </location>
</feature>
<feature type="compositionally biased region" description="Polar residues" evidence="1">
    <location>
        <begin position="74"/>
        <end position="86"/>
    </location>
</feature>
<accession>L0GE46</accession>
<evidence type="ECO:0000256" key="2">
    <source>
        <dbReference type="SAM" id="SignalP"/>
    </source>
</evidence>
<organism evidence="3">
    <name type="scientific">uncultured sulfate-reducing bacterium</name>
    <dbReference type="NCBI Taxonomy" id="153939"/>
    <lineage>
        <taxon>Bacteria</taxon>
        <taxon>environmental samples</taxon>
    </lineage>
</organism>
<feature type="signal peptide" evidence="2">
    <location>
        <begin position="1"/>
        <end position="35"/>
    </location>
</feature>